<feature type="compositionally biased region" description="Basic and acidic residues" evidence="1">
    <location>
        <begin position="51"/>
        <end position="63"/>
    </location>
</feature>
<dbReference type="Proteomes" id="UP000094444">
    <property type="component" value="Unassembled WGS sequence"/>
</dbReference>
<evidence type="ECO:0000313" key="3">
    <source>
        <dbReference type="Proteomes" id="UP000094444"/>
    </source>
</evidence>
<dbReference type="InParanoid" id="A0A2P5IBD7"/>
<proteinExistence type="predicted"/>
<name>A0A2P5IBD7_DIAHE</name>
<evidence type="ECO:0000313" key="2">
    <source>
        <dbReference type="EMBL" id="POS79822.1"/>
    </source>
</evidence>
<protein>
    <submittedName>
        <fullName evidence="2">Uncharacterized protein</fullName>
    </submittedName>
</protein>
<sequence length="75" mass="8291">MVMVVVVVVVMVMGMGMGMVLALRQTAEERRLGRLMKHEHQAQQTQMTLSESKEVGEKRREGVGSEGLEVGYLGT</sequence>
<keyword evidence="3" id="KW-1185">Reference proteome</keyword>
<evidence type="ECO:0000256" key="1">
    <source>
        <dbReference type="SAM" id="MobiDB-lite"/>
    </source>
</evidence>
<organism evidence="2 3">
    <name type="scientific">Diaporthe helianthi</name>
    <dbReference type="NCBI Taxonomy" id="158607"/>
    <lineage>
        <taxon>Eukaryota</taxon>
        <taxon>Fungi</taxon>
        <taxon>Dikarya</taxon>
        <taxon>Ascomycota</taxon>
        <taxon>Pezizomycotina</taxon>
        <taxon>Sordariomycetes</taxon>
        <taxon>Sordariomycetidae</taxon>
        <taxon>Diaporthales</taxon>
        <taxon>Diaporthaceae</taxon>
        <taxon>Diaporthe</taxon>
    </lineage>
</organism>
<gene>
    <name evidence="2" type="ORF">DHEL01_v201795</name>
</gene>
<dbReference type="EMBL" id="MAVT02000087">
    <property type="protein sequence ID" value="POS79822.1"/>
    <property type="molecule type" value="Genomic_DNA"/>
</dbReference>
<accession>A0A2P5IBD7</accession>
<dbReference type="AlphaFoldDB" id="A0A2P5IBD7"/>
<feature type="region of interest" description="Disordered" evidence="1">
    <location>
        <begin position="39"/>
        <end position="63"/>
    </location>
</feature>
<reference evidence="2" key="1">
    <citation type="submission" date="2017-09" db="EMBL/GenBank/DDBJ databases">
        <title>Polyketide synthases of a Diaporthe helianthi virulent isolate.</title>
        <authorList>
            <person name="Baroncelli R."/>
        </authorList>
    </citation>
    <scope>NUCLEOTIDE SEQUENCE [LARGE SCALE GENOMIC DNA]</scope>
    <source>
        <strain evidence="2">7/96</strain>
    </source>
</reference>
<comment type="caution">
    <text evidence="2">The sequence shown here is derived from an EMBL/GenBank/DDBJ whole genome shotgun (WGS) entry which is preliminary data.</text>
</comment>